<comment type="subunit">
    <text evidence="3">The complex is composed of two ATP-binding proteins (LsrA), two transmembrane proteins (LsrC and LsrD) and a solute-binding protein (LsrB).</text>
</comment>
<comment type="function">
    <text evidence="7">Part of the ABC transporter complex LsrABCD involved in autoinducer 2 (AI-2) import. Responsible for energy coupling to the transport system.</text>
</comment>
<feature type="domain" description="ABC transporter" evidence="10">
    <location>
        <begin position="248"/>
        <end position="495"/>
    </location>
</feature>
<dbReference type="Proteomes" id="UP000014634">
    <property type="component" value="Unassembled WGS sequence"/>
</dbReference>
<sequence length="500" mass="55187">MDENAAPLLSVKKIYKSFGSNAVLKGVDLNVYPGDILALIGGNGAGKSTLVKTIMGINRPESGDILVDGKPIHFGSPSASLHAGVYLIPQEPMLFSNMTLEENILMGIPGKKKELHKRLMDIMQQLGWKLDFDRTARTLSIAEQQLVEILRGLMREARIMFFDEPTSSLTFEEVNSLFNIIAELKKKKVGVIYITHRLNEVFAIANRIALLIDGTITMDGDTKDFTYDMLLKGLAPESVEKMLEEETIETTEVEKKEPVLSLKNLSGYGFADVNLDVYPGEVLGMTGVVGAGKTELATTLYGRDKVLDGKVYLNGEDITGLKTKRIIAKGINYLPEDRFLNGIFKLTTVRNNITSIRLTTLKRMLINSVQEKSLAKKYIDEFHIKVTGDGQIMGSLSGGNQQKVIIGRCFSTNPHLVILDEPTRGVDAGARSDVYAIIKELKKTGVAILLISSDMEEIITMSDRVVTMYRGRINHEFSKDEINEQALMAASFGVEKGMVG</sequence>
<comment type="similarity">
    <text evidence="2">Belongs to the ABC transporter superfamily. AI-2 autoinducer porter (TC 3.A.1.2.8) family.</text>
</comment>
<proteinExistence type="inferred from homology"/>
<evidence type="ECO:0000256" key="1">
    <source>
        <dbReference type="ARBA" id="ARBA00004417"/>
    </source>
</evidence>
<dbReference type="CDD" id="cd03215">
    <property type="entry name" value="ABC_Carb_Monos_II"/>
    <property type="match status" value="1"/>
</dbReference>
<dbReference type="RefSeq" id="WP_016522507.1">
    <property type="nucleotide sequence ID" value="NZ_KE332517.1"/>
</dbReference>
<dbReference type="PROSITE" id="PS00211">
    <property type="entry name" value="ABC_TRANSPORTER_1"/>
    <property type="match status" value="1"/>
</dbReference>
<dbReference type="InterPro" id="IPR027417">
    <property type="entry name" value="P-loop_NTPase"/>
</dbReference>
<dbReference type="GO" id="GO:0016887">
    <property type="term" value="F:ATP hydrolysis activity"/>
    <property type="evidence" value="ECO:0007669"/>
    <property type="project" value="InterPro"/>
</dbReference>
<dbReference type="InterPro" id="IPR017871">
    <property type="entry name" value="ABC_transporter-like_CS"/>
</dbReference>
<dbReference type="PANTHER" id="PTHR43790:SF2">
    <property type="entry name" value="AUTOINDUCER 2 IMPORT ATP-BINDING PROTEIN LSRA"/>
    <property type="match status" value="1"/>
</dbReference>
<evidence type="ECO:0000256" key="3">
    <source>
        <dbReference type="ARBA" id="ARBA00011262"/>
    </source>
</evidence>
<protein>
    <recommendedName>
        <fullName evidence="4">Autoinducer 2 import ATP-binding protein LsrA</fullName>
        <ecNumber evidence="8">7.6.2.13</ecNumber>
    </recommendedName>
</protein>
<dbReference type="EC" id="7.6.2.13" evidence="8"/>
<dbReference type="InterPro" id="IPR003593">
    <property type="entry name" value="AAA+_ATPase"/>
</dbReference>
<organism evidence="11 12">
    <name type="scientific">Treponema medium ATCC 700293</name>
    <dbReference type="NCBI Taxonomy" id="1125700"/>
    <lineage>
        <taxon>Bacteria</taxon>
        <taxon>Pseudomonadati</taxon>
        <taxon>Spirochaetota</taxon>
        <taxon>Spirochaetia</taxon>
        <taxon>Spirochaetales</taxon>
        <taxon>Treponemataceae</taxon>
        <taxon>Treponema</taxon>
    </lineage>
</organism>
<dbReference type="AlphaFoldDB" id="A0AA87TFT0"/>
<comment type="caution">
    <text evidence="11">The sequence shown here is derived from an EMBL/GenBank/DDBJ whole genome shotgun (WGS) entry which is preliminary data.</text>
</comment>
<accession>A0AA87TFT0</accession>
<dbReference type="Gene3D" id="3.40.50.300">
    <property type="entry name" value="P-loop containing nucleotide triphosphate hydrolases"/>
    <property type="match status" value="2"/>
</dbReference>
<evidence type="ECO:0000259" key="10">
    <source>
        <dbReference type="PROSITE" id="PS50893"/>
    </source>
</evidence>
<dbReference type="SUPFAM" id="SSF52540">
    <property type="entry name" value="P-loop containing nucleoside triphosphate hydrolases"/>
    <property type="match status" value="2"/>
</dbReference>
<dbReference type="Pfam" id="PF00005">
    <property type="entry name" value="ABC_tran"/>
    <property type="match status" value="2"/>
</dbReference>
<gene>
    <name evidence="11" type="ORF">HMPREF9195_00526</name>
</gene>
<dbReference type="PROSITE" id="PS50893">
    <property type="entry name" value="ABC_TRANSPORTER_2"/>
    <property type="match status" value="2"/>
</dbReference>
<dbReference type="SMART" id="SM00382">
    <property type="entry name" value="AAA"/>
    <property type="match status" value="2"/>
</dbReference>
<dbReference type="InterPro" id="IPR050107">
    <property type="entry name" value="ABC_carbohydrate_import_ATPase"/>
</dbReference>
<evidence type="ECO:0000256" key="2">
    <source>
        <dbReference type="ARBA" id="ARBA00009404"/>
    </source>
</evidence>
<keyword evidence="6" id="KW-0067">ATP-binding</keyword>
<dbReference type="InterPro" id="IPR003439">
    <property type="entry name" value="ABC_transporter-like_ATP-bd"/>
</dbReference>
<feature type="domain" description="ABC transporter" evidence="10">
    <location>
        <begin position="9"/>
        <end position="238"/>
    </location>
</feature>
<evidence type="ECO:0000256" key="9">
    <source>
        <dbReference type="ARBA" id="ARBA00034076"/>
    </source>
</evidence>
<comment type="subcellular location">
    <subcellularLocation>
        <location evidence="1">Cell inner membrane</location>
        <topology evidence="1">Peripheral membrane protein</topology>
    </subcellularLocation>
</comment>
<reference evidence="11 12" key="1">
    <citation type="submission" date="2013-04" db="EMBL/GenBank/DDBJ databases">
        <title>The Genome Sequence of Treponema medium ATCC 700293.</title>
        <authorList>
            <consortium name="The Broad Institute Genomics Platform"/>
            <person name="Earl A."/>
            <person name="Ward D."/>
            <person name="Feldgarden M."/>
            <person name="Gevers D."/>
            <person name="Leonetti C."/>
            <person name="Blanton J.M."/>
            <person name="Dewhirst F.E."/>
            <person name="Izard J."/>
            <person name="Walker B."/>
            <person name="Young S."/>
            <person name="Zeng Q."/>
            <person name="Gargeya S."/>
            <person name="Fitzgerald M."/>
            <person name="Haas B."/>
            <person name="Abouelleil A."/>
            <person name="Allen A.W."/>
            <person name="Alvarado L."/>
            <person name="Arachchi H.M."/>
            <person name="Berlin A.M."/>
            <person name="Chapman S.B."/>
            <person name="Gainer-Dewar J."/>
            <person name="Goldberg J."/>
            <person name="Griggs A."/>
            <person name="Gujja S."/>
            <person name="Hansen M."/>
            <person name="Howarth C."/>
            <person name="Imamovic A."/>
            <person name="Ireland A."/>
            <person name="Larimer J."/>
            <person name="McCowan C."/>
            <person name="Murphy C."/>
            <person name="Pearson M."/>
            <person name="Poon T.W."/>
            <person name="Priest M."/>
            <person name="Roberts A."/>
            <person name="Saif S."/>
            <person name="Shea T."/>
            <person name="Sisk P."/>
            <person name="Sykes S."/>
            <person name="Wortman J."/>
            <person name="Nusbaum C."/>
            <person name="Birren B."/>
        </authorList>
    </citation>
    <scope>NUCLEOTIDE SEQUENCE [LARGE SCALE GENOMIC DNA]</scope>
    <source>
        <strain evidence="11 12">ATCC 700293</strain>
    </source>
</reference>
<evidence type="ECO:0000313" key="11">
    <source>
        <dbReference type="EMBL" id="EPF29812.1"/>
    </source>
</evidence>
<keyword evidence="5" id="KW-0547">Nucleotide-binding</keyword>
<dbReference type="PANTHER" id="PTHR43790">
    <property type="entry name" value="CARBOHYDRATE TRANSPORT ATP-BINDING PROTEIN MG119-RELATED"/>
    <property type="match status" value="1"/>
</dbReference>
<comment type="catalytic activity">
    <reaction evidence="9">
        <text>ATP + H2O + (2R,4S)-2-methyl-2,3,3,4-tetrahydroxytetrahydrofuran-[AI-2-binding protein]Side 1 = ADP + phosphate + (2R,4S)-2-methyl-2,3,3,4-tetrahydroxytetrahydrofuranSide 2 + [AI-2-binding protein]Side 1.</text>
        <dbReference type="EC" id="7.6.2.13"/>
    </reaction>
</comment>
<evidence type="ECO:0000256" key="8">
    <source>
        <dbReference type="ARBA" id="ARBA00023798"/>
    </source>
</evidence>
<evidence type="ECO:0000256" key="7">
    <source>
        <dbReference type="ARBA" id="ARBA00023747"/>
    </source>
</evidence>
<dbReference type="GO" id="GO:0005886">
    <property type="term" value="C:plasma membrane"/>
    <property type="evidence" value="ECO:0007669"/>
    <property type="project" value="UniProtKB-SubCell"/>
</dbReference>
<evidence type="ECO:0000256" key="4">
    <source>
        <dbReference type="ARBA" id="ARBA00019459"/>
    </source>
</evidence>
<name>A0AA87TFT0_TREMD</name>
<dbReference type="CDD" id="cd03216">
    <property type="entry name" value="ABC_Carb_Monos_I"/>
    <property type="match status" value="1"/>
</dbReference>
<dbReference type="EMBL" id="ATFE01000003">
    <property type="protein sequence ID" value="EPF29812.1"/>
    <property type="molecule type" value="Genomic_DNA"/>
</dbReference>
<dbReference type="GO" id="GO:0005524">
    <property type="term" value="F:ATP binding"/>
    <property type="evidence" value="ECO:0007669"/>
    <property type="project" value="UniProtKB-KW"/>
</dbReference>
<evidence type="ECO:0000256" key="5">
    <source>
        <dbReference type="ARBA" id="ARBA00022741"/>
    </source>
</evidence>
<evidence type="ECO:0000256" key="6">
    <source>
        <dbReference type="ARBA" id="ARBA00022840"/>
    </source>
</evidence>
<evidence type="ECO:0000313" key="12">
    <source>
        <dbReference type="Proteomes" id="UP000014634"/>
    </source>
</evidence>